<sequence length="776" mass="82683">IAATNQASEPNSNGLFTVSLSNAVSTDTEVTFTVTGTATEGTDYATIGTTVTIPANTTTATISVTVIDDNLVETAGETVVVTLTGTNTAVTLDTTVATVTISDEDGVTININDVVISEGDVGITKLEFTVSLTNESNVITTIDYQTYDGTAQLADNDYVAIPVETLTFLPGEISKTVEVDITTDNKEELDEVFTITLSNLNSNGNNLVIGKAIGIGTIINDDYSPIIVDVVVSGIEDNDVDFTLGDFITSFDDEDGDSLESIIIVSLPDNGVLYLNEIEVLIGDVIIASEINSLTFTPNLNWNGTVTFDYNSSDGVNIADSNEQVIITITEVNDLPIANDDIISTEQDVAIVGASVANNDNPSDDGGNIWSLVGDNGGALNGTVIMNAEGVYTYEPDEYFYGTDSFVYVITDADGDSSNAVVTITVNLKSEPSLELIKTASIGGEEVGDIITYTFTVFNTGNVNLSNVVISDPLISDSPIAVVGLLEPYDNATVDAYYTITQEDIDNGSVSNTATVICDDVLGNKVSDVSDNGDAVDGDDNPTITELEQKPSIAIIKTAIFNDDNSDGYAQAGETITYSFTIRNIGNVALSNITVVDPLPGVTVYGNSITLEAGEVDDSTFTATYSITQDDINNGSVTNQASVSGSSIKGIVVSDSSDDKDEYGDNPTVLTISGCVIEVFNAVSPNDDGENDVFYIRGIECYSDNRVEIYNRWGGLVFERDHYNNTDRAFKGISEGRLTIHKSRELPDGAYYYILKYKGVGGKMFKKAGYLYINRR</sequence>
<evidence type="ECO:0000256" key="2">
    <source>
        <dbReference type="ARBA" id="ARBA00022737"/>
    </source>
</evidence>
<dbReference type="EMBL" id="FNNJ01000015">
    <property type="protein sequence ID" value="SDY04226.1"/>
    <property type="molecule type" value="Genomic_DNA"/>
</dbReference>
<dbReference type="Gene3D" id="2.60.40.2810">
    <property type="match status" value="1"/>
</dbReference>
<evidence type="ECO:0000313" key="7">
    <source>
        <dbReference type="Proteomes" id="UP000199595"/>
    </source>
</evidence>
<protein>
    <submittedName>
        <fullName evidence="6">Conserved repeat domain-containing protein/gliding motility-associated C-terminal domain-containing protein</fullName>
    </submittedName>
</protein>
<feature type="domain" description="Calx-beta" evidence="5">
    <location>
        <begin position="2"/>
        <end position="84"/>
    </location>
</feature>
<evidence type="ECO:0000259" key="5">
    <source>
        <dbReference type="SMART" id="SM00237"/>
    </source>
</evidence>
<dbReference type="SMART" id="SM00237">
    <property type="entry name" value="Calx_beta"/>
    <property type="match status" value="2"/>
</dbReference>
<dbReference type="Gene3D" id="2.60.40.10">
    <property type="entry name" value="Immunoglobulins"/>
    <property type="match status" value="1"/>
</dbReference>
<reference evidence="6 7" key="1">
    <citation type="submission" date="2016-10" db="EMBL/GenBank/DDBJ databases">
        <authorList>
            <person name="de Groot N.N."/>
        </authorList>
    </citation>
    <scope>NUCLEOTIDE SEQUENCE [LARGE SCALE GENOMIC DNA]</scope>
    <source>
        <strain evidence="6 7">DSM 24956</strain>
    </source>
</reference>
<dbReference type="Pfam" id="PF24346">
    <property type="entry name" value="DUF7507"/>
    <property type="match status" value="2"/>
</dbReference>
<dbReference type="SUPFAM" id="SSF141072">
    <property type="entry name" value="CalX-like"/>
    <property type="match status" value="2"/>
</dbReference>
<feature type="domain" description="Calx-beta" evidence="5">
    <location>
        <begin position="97"/>
        <end position="198"/>
    </location>
</feature>
<feature type="non-terminal residue" evidence="6">
    <location>
        <position position="1"/>
    </location>
</feature>
<gene>
    <name evidence="6" type="ORF">SAMN05444411_1151</name>
</gene>
<dbReference type="GO" id="GO:0007154">
    <property type="term" value="P:cell communication"/>
    <property type="evidence" value="ECO:0007669"/>
    <property type="project" value="InterPro"/>
</dbReference>
<dbReference type="PANTHER" id="PTHR11878">
    <property type="entry name" value="SODIUM/CALCIUM EXCHANGER"/>
    <property type="match status" value="1"/>
</dbReference>
<dbReference type="Pfam" id="PF17963">
    <property type="entry name" value="Big_9"/>
    <property type="match status" value="2"/>
</dbReference>
<evidence type="ECO:0000256" key="3">
    <source>
        <dbReference type="ARBA" id="ARBA00022837"/>
    </source>
</evidence>
<keyword evidence="3" id="KW-0106">Calcium</keyword>
<keyword evidence="2" id="KW-0677">Repeat</keyword>
<name>A0A1H3GLP6_9FLAO</name>
<keyword evidence="7" id="KW-1185">Reference proteome</keyword>
<keyword evidence="1" id="KW-0732">Signal</keyword>
<dbReference type="Gene3D" id="2.60.40.2030">
    <property type="match status" value="2"/>
</dbReference>
<dbReference type="Pfam" id="PF03160">
    <property type="entry name" value="Calx-beta"/>
    <property type="match status" value="2"/>
</dbReference>
<dbReference type="RefSeq" id="WP_175454823.1">
    <property type="nucleotide sequence ID" value="NZ_FNNJ01000015.1"/>
</dbReference>
<dbReference type="GO" id="GO:0030001">
    <property type="term" value="P:metal ion transport"/>
    <property type="evidence" value="ECO:0007669"/>
    <property type="project" value="TreeGrafter"/>
</dbReference>
<dbReference type="InterPro" id="IPR055354">
    <property type="entry name" value="DUF7507"/>
</dbReference>
<keyword evidence="4" id="KW-0406">Ion transport</keyword>
<dbReference type="NCBIfam" id="TIGR01451">
    <property type="entry name" value="B_ant_repeat"/>
    <property type="match status" value="2"/>
</dbReference>
<organism evidence="6 7">
    <name type="scientific">Lutibacter oricola</name>
    <dbReference type="NCBI Taxonomy" id="762486"/>
    <lineage>
        <taxon>Bacteria</taxon>
        <taxon>Pseudomonadati</taxon>
        <taxon>Bacteroidota</taxon>
        <taxon>Flavobacteriia</taxon>
        <taxon>Flavobacteriales</taxon>
        <taxon>Flavobacteriaceae</taxon>
        <taxon>Lutibacter</taxon>
    </lineage>
</organism>
<dbReference type="STRING" id="762486.SAMN05444411_1151"/>
<proteinExistence type="predicted"/>
<accession>A0A1H3GLP6</accession>
<evidence type="ECO:0000256" key="4">
    <source>
        <dbReference type="ARBA" id="ARBA00023065"/>
    </source>
</evidence>
<evidence type="ECO:0000256" key="1">
    <source>
        <dbReference type="ARBA" id="ARBA00022729"/>
    </source>
</evidence>
<dbReference type="InterPro" id="IPR051171">
    <property type="entry name" value="CaCA"/>
</dbReference>
<dbReference type="Pfam" id="PF13585">
    <property type="entry name" value="CHU_C"/>
    <property type="match status" value="1"/>
</dbReference>
<dbReference type="PANTHER" id="PTHR11878:SF65">
    <property type="entry name" value="NA_CA-EXCHANGE PROTEIN, ISOFORM G"/>
    <property type="match status" value="1"/>
</dbReference>
<keyword evidence="4" id="KW-0813">Transport</keyword>
<dbReference type="InterPro" id="IPR038081">
    <property type="entry name" value="CalX-like_sf"/>
</dbReference>
<dbReference type="InterPro" id="IPR047589">
    <property type="entry name" value="DUF11_rpt"/>
</dbReference>
<dbReference type="AlphaFoldDB" id="A0A1H3GLP6"/>
<dbReference type="GO" id="GO:0016020">
    <property type="term" value="C:membrane"/>
    <property type="evidence" value="ECO:0007669"/>
    <property type="project" value="InterPro"/>
</dbReference>
<dbReference type="InterPro" id="IPR003644">
    <property type="entry name" value="Calx_beta"/>
</dbReference>
<dbReference type="Proteomes" id="UP000199595">
    <property type="component" value="Unassembled WGS sequence"/>
</dbReference>
<dbReference type="InterPro" id="IPR013783">
    <property type="entry name" value="Ig-like_fold"/>
</dbReference>
<evidence type="ECO:0000313" key="6">
    <source>
        <dbReference type="EMBL" id="SDY04226.1"/>
    </source>
</evidence>